<dbReference type="InterPro" id="IPR011698">
    <property type="entry name" value="GATase_3"/>
</dbReference>
<sequence>MTFPRIIVAGTHSGSGKTTVVMGIASALSKRGLRVQTFKTGPDYIDPGYHSVASGRPCRNLDSMLIDQDPLLELFHRSSEGMDLSLVEGVMGLFDGATGLDDRGSAASLARISRTPVVLVVDARSMARSAAAVVHGFASFDRSVNVAGVILNRIGSPRHFDMIKEAIQSSTKVAVLGYIPRDESISLPERHLGLVPAWEMDTPGLERLSSLVEDNIDLDELLKIALSSEAYPEHRRDLFSAQKLRGKVKVAVAMDRAFHFYYQDNLDILSHMGAEIVPFSPLEDSSLPEASAIYIGGGFPELTAEELESNHTMREDILKKAQLGMPIFAECGGLMYLVDRIETPDGVDRSMVGIFSGKVSMGKRLRALGYCHGETLRNTLFGPKGRAIKGHVFHWSSYEGPEDTSWALRLTKGDTNTMEGLAYKNVLASYLHVHFASDLSIAESFISSALEWQKKANRV</sequence>
<feature type="domain" description="CobQ/CobB/MinD/ParA nucleotide binding" evidence="8">
    <location>
        <begin position="6"/>
        <end position="192"/>
    </location>
</feature>
<dbReference type="InterPro" id="IPR002586">
    <property type="entry name" value="CobQ/CobB/MinD/ParA_Nub-bd_dom"/>
</dbReference>
<protein>
    <recommendedName>
        <fullName evidence="7">Cobyrinate a,c-diamide synthase</fullName>
        <ecNumber evidence="7">6.3.5.11</ecNumber>
    </recommendedName>
    <alternativeName>
        <fullName evidence="7">Cobyrinic acid a,c-diamide synthetase</fullName>
    </alternativeName>
</protein>
<evidence type="ECO:0000256" key="7">
    <source>
        <dbReference type="HAMAP-Rule" id="MF_00027"/>
    </source>
</evidence>
<evidence type="ECO:0000313" key="10">
    <source>
        <dbReference type="EMBL" id="SMG38860.1"/>
    </source>
</evidence>
<dbReference type="SUPFAM" id="SSF52317">
    <property type="entry name" value="Class I glutamine amidotransferase-like"/>
    <property type="match status" value="1"/>
</dbReference>
<dbReference type="Gene3D" id="3.40.50.880">
    <property type="match status" value="1"/>
</dbReference>
<name>A0A1X7KDA8_9BACT</name>
<evidence type="ECO:0000256" key="6">
    <source>
        <dbReference type="ARBA" id="ARBA00022962"/>
    </source>
</evidence>
<comment type="pathway">
    <text evidence="7">Cofactor biosynthesis; adenosylcobalamin biosynthesis; cob(II)yrinate a,c-diamide from sirohydrochlorin (anaerobic route): step 10/10.</text>
</comment>
<accession>A0A1X7KDA8</accession>
<evidence type="ECO:0000256" key="1">
    <source>
        <dbReference type="ARBA" id="ARBA00001946"/>
    </source>
</evidence>
<dbReference type="AlphaFoldDB" id="A0A1X7KDA8"/>
<dbReference type="InterPro" id="IPR027417">
    <property type="entry name" value="P-loop_NTPase"/>
</dbReference>
<keyword evidence="2 7" id="KW-0436">Ligase</keyword>
<evidence type="ECO:0000256" key="5">
    <source>
        <dbReference type="ARBA" id="ARBA00022842"/>
    </source>
</evidence>
<keyword evidence="3 7" id="KW-0547">Nucleotide-binding</keyword>
<dbReference type="GO" id="GO:0042242">
    <property type="term" value="F:cobyrinic acid a,c-diamide synthase activity"/>
    <property type="evidence" value="ECO:0007669"/>
    <property type="project" value="UniProtKB-UniRule"/>
</dbReference>
<dbReference type="PROSITE" id="PS51274">
    <property type="entry name" value="GATASE_COBBQ"/>
    <property type="match status" value="1"/>
</dbReference>
<dbReference type="Gene3D" id="3.40.50.300">
    <property type="entry name" value="P-loop containing nucleotide triphosphate hydrolases"/>
    <property type="match status" value="2"/>
</dbReference>
<dbReference type="CDD" id="cd05388">
    <property type="entry name" value="CobB_N"/>
    <property type="match status" value="1"/>
</dbReference>
<evidence type="ECO:0000313" key="11">
    <source>
        <dbReference type="Proteomes" id="UP000193355"/>
    </source>
</evidence>
<dbReference type="RefSeq" id="WP_085545082.1">
    <property type="nucleotide sequence ID" value="NZ_FXBB01000025.1"/>
</dbReference>
<keyword evidence="11" id="KW-1185">Reference proteome</keyword>
<reference evidence="11" key="1">
    <citation type="submission" date="2017-04" db="EMBL/GenBank/DDBJ databases">
        <authorList>
            <person name="Varghese N."/>
            <person name="Submissions S."/>
        </authorList>
    </citation>
    <scope>NUCLEOTIDE SEQUENCE [LARGE SCALE GENOMIC DNA]</scope>
    <source>
        <strain evidence="11">USBA 82</strain>
    </source>
</reference>
<feature type="domain" description="CobB/CobQ-like glutamine amidotransferase" evidence="9">
    <location>
        <begin position="249"/>
        <end position="438"/>
    </location>
</feature>
<evidence type="ECO:0000259" key="8">
    <source>
        <dbReference type="Pfam" id="PF01656"/>
    </source>
</evidence>
<keyword evidence="5 7" id="KW-0460">Magnesium</keyword>
<dbReference type="NCBIfam" id="NF002204">
    <property type="entry name" value="PRK01077.1"/>
    <property type="match status" value="1"/>
</dbReference>
<comment type="cofactor">
    <cofactor evidence="1 7">
        <name>Mg(2+)</name>
        <dbReference type="ChEBI" id="CHEBI:18420"/>
    </cofactor>
</comment>
<dbReference type="Pfam" id="PF01656">
    <property type="entry name" value="CbiA"/>
    <property type="match status" value="1"/>
</dbReference>
<feature type="site" description="Increases nucleophilicity of active site Cys" evidence="7">
    <location>
        <position position="432"/>
    </location>
</feature>
<dbReference type="InterPro" id="IPR004484">
    <property type="entry name" value="CbiA/CobB_synth"/>
</dbReference>
<dbReference type="Proteomes" id="UP000193355">
    <property type="component" value="Unassembled WGS sequence"/>
</dbReference>
<dbReference type="CDD" id="cd03130">
    <property type="entry name" value="GATase1_CobB"/>
    <property type="match status" value="1"/>
</dbReference>
<dbReference type="InterPro" id="IPR029062">
    <property type="entry name" value="Class_I_gatase-like"/>
</dbReference>
<proteinExistence type="inferred from homology"/>
<dbReference type="EC" id="6.3.5.11" evidence="7"/>
<dbReference type="NCBIfam" id="TIGR00379">
    <property type="entry name" value="cobB"/>
    <property type="match status" value="1"/>
</dbReference>
<dbReference type="STRING" id="561720.SAMN06275492_12520"/>
<comment type="similarity">
    <text evidence="7">Belongs to the CobB/CbiA family.</text>
</comment>
<dbReference type="PANTHER" id="PTHR43873">
    <property type="entry name" value="COBYRINATE A,C-DIAMIDE SYNTHASE"/>
    <property type="match status" value="1"/>
</dbReference>
<evidence type="ECO:0000256" key="3">
    <source>
        <dbReference type="ARBA" id="ARBA00022741"/>
    </source>
</evidence>
<dbReference type="Pfam" id="PF07685">
    <property type="entry name" value="GATase_3"/>
    <property type="match status" value="1"/>
</dbReference>
<evidence type="ECO:0000256" key="4">
    <source>
        <dbReference type="ARBA" id="ARBA00022840"/>
    </source>
</evidence>
<evidence type="ECO:0000256" key="2">
    <source>
        <dbReference type="ARBA" id="ARBA00022598"/>
    </source>
</evidence>
<organism evidence="10 11">
    <name type="scientific">Dethiosulfovibrio salsuginis</name>
    <dbReference type="NCBI Taxonomy" id="561720"/>
    <lineage>
        <taxon>Bacteria</taxon>
        <taxon>Thermotogati</taxon>
        <taxon>Synergistota</taxon>
        <taxon>Synergistia</taxon>
        <taxon>Synergistales</taxon>
        <taxon>Dethiosulfovibrionaceae</taxon>
        <taxon>Dethiosulfovibrio</taxon>
    </lineage>
</organism>
<comment type="domain">
    <text evidence="7">Comprises of two domains. The C-terminal domain contains the binding site for glutamine and catalyzes the hydrolysis of this substrate to glutamate and ammonia. The N-terminal domain is anticipated to bind ATP and cobyrinate and catalyzes the ultimate synthesis of the diamide product. The ammonia produced via the glutaminase domain is probably translocated to the adjacent domain via a molecular tunnel, where it reacts with an activated intermediate.</text>
</comment>
<dbReference type="GO" id="GO:0009236">
    <property type="term" value="P:cobalamin biosynthetic process"/>
    <property type="evidence" value="ECO:0007669"/>
    <property type="project" value="UniProtKB-UniRule"/>
</dbReference>
<dbReference type="SUPFAM" id="SSF52540">
    <property type="entry name" value="P-loop containing nucleoside triphosphate hydrolases"/>
    <property type="match status" value="1"/>
</dbReference>
<comment type="catalytic activity">
    <reaction evidence="7">
        <text>cob(II)yrinate + 2 L-glutamine + 2 ATP + 2 H2O = cob(II)yrinate a,c diamide + 2 L-glutamate + 2 ADP + 2 phosphate + 2 H(+)</text>
        <dbReference type="Rhea" id="RHEA:26289"/>
        <dbReference type="ChEBI" id="CHEBI:15377"/>
        <dbReference type="ChEBI" id="CHEBI:15378"/>
        <dbReference type="ChEBI" id="CHEBI:29985"/>
        <dbReference type="ChEBI" id="CHEBI:30616"/>
        <dbReference type="ChEBI" id="CHEBI:43474"/>
        <dbReference type="ChEBI" id="CHEBI:58359"/>
        <dbReference type="ChEBI" id="CHEBI:58537"/>
        <dbReference type="ChEBI" id="CHEBI:58894"/>
        <dbReference type="ChEBI" id="CHEBI:456216"/>
        <dbReference type="EC" id="6.3.5.11"/>
    </reaction>
</comment>
<gene>
    <name evidence="7" type="primary">cbiA</name>
    <name evidence="10" type="ORF">SAMN06275492_12520</name>
</gene>
<comment type="function">
    <text evidence="7">Catalyzes the ATP-dependent amidation of the two carboxylate groups at positions a and c of cobyrinate, using either L-glutamine or ammonia as the nitrogen source.</text>
</comment>
<evidence type="ECO:0000259" key="9">
    <source>
        <dbReference type="Pfam" id="PF07685"/>
    </source>
</evidence>
<dbReference type="UniPathway" id="UPA00148">
    <property type="reaction ID" value="UER00231"/>
</dbReference>
<dbReference type="PANTHER" id="PTHR43873:SF1">
    <property type="entry name" value="COBYRINATE A,C-DIAMIDE SYNTHASE"/>
    <property type="match status" value="1"/>
</dbReference>
<dbReference type="EMBL" id="FXBB01000025">
    <property type="protein sequence ID" value="SMG38860.1"/>
    <property type="molecule type" value="Genomic_DNA"/>
</dbReference>
<dbReference type="HAMAP" id="MF_00027">
    <property type="entry name" value="CobB_CbiA"/>
    <property type="match status" value="1"/>
</dbReference>
<feature type="active site" description="Nucleophile" evidence="7">
    <location>
        <position position="331"/>
    </location>
</feature>
<comment type="miscellaneous">
    <text evidence="7">The a and c carboxylates of cobyrinate are activated for nucleophilic attack via formation of a phosphorylated intermediate by ATP. CbiA catalyzes first the amidation of the c-carboxylate, and then that of the a-carboxylate.</text>
</comment>
<keyword evidence="4 7" id="KW-0067">ATP-binding</keyword>
<keyword evidence="6 7" id="KW-0315">Glutamine amidotransferase</keyword>
<dbReference type="OrthoDB" id="9764035at2"/>
<keyword evidence="7" id="KW-0169">Cobalamin biosynthesis</keyword>
<dbReference type="GO" id="GO:0005524">
    <property type="term" value="F:ATP binding"/>
    <property type="evidence" value="ECO:0007669"/>
    <property type="project" value="UniProtKB-UniRule"/>
</dbReference>